<protein>
    <submittedName>
        <fullName evidence="1">Uncharacterized protein</fullName>
    </submittedName>
</protein>
<dbReference type="EMBL" id="JTJJ01000048">
    <property type="protein sequence ID" value="KHJ67467.1"/>
    <property type="molecule type" value="Genomic_DNA"/>
</dbReference>
<sequence length="86" mass="10264">MDDCIIFREGQAPFIRKVPRDSTHIDIHNPETGHYDKFRFHAVLKGRMSNNPQRFLYAGRENVDPYEKWDVWQHISQLKPQPVTEN</sequence>
<proteinExistence type="predicted"/>
<dbReference type="Proteomes" id="UP000030853">
    <property type="component" value="Unassembled WGS sequence"/>
</dbReference>
<dbReference type="RefSeq" id="WP_039332101.1">
    <property type="nucleotide sequence ID" value="NZ_JTJJ01000048.1"/>
</dbReference>
<comment type="caution">
    <text evidence="1">The sequence shown here is derived from an EMBL/GenBank/DDBJ whole genome shotgun (WGS) entry which is preliminary data.</text>
</comment>
<evidence type="ECO:0000313" key="1">
    <source>
        <dbReference type="EMBL" id="KHJ67467.1"/>
    </source>
</evidence>
<reference evidence="1 2" key="1">
    <citation type="submission" date="2014-11" db="EMBL/GenBank/DDBJ databases">
        <title>Genome sequencing of Pantoea rodasii ND03.</title>
        <authorList>
            <person name="Muhamad Yunos N.Y."/>
            <person name="Chan K.-G."/>
        </authorList>
    </citation>
    <scope>NUCLEOTIDE SEQUENCE [LARGE SCALE GENOMIC DNA]</scope>
    <source>
        <strain evidence="1 2">ND03</strain>
    </source>
</reference>
<gene>
    <name evidence="1" type="ORF">QU24_13900</name>
</gene>
<dbReference type="AlphaFoldDB" id="A0A0B1R8D8"/>
<accession>A0A0B1R8D8</accession>
<organism evidence="1 2">
    <name type="scientific">Pantoea rodasii</name>
    <dbReference type="NCBI Taxonomy" id="1076549"/>
    <lineage>
        <taxon>Bacteria</taxon>
        <taxon>Pseudomonadati</taxon>
        <taxon>Pseudomonadota</taxon>
        <taxon>Gammaproteobacteria</taxon>
        <taxon>Enterobacterales</taxon>
        <taxon>Erwiniaceae</taxon>
        <taxon>Pantoea</taxon>
    </lineage>
</organism>
<evidence type="ECO:0000313" key="2">
    <source>
        <dbReference type="Proteomes" id="UP000030853"/>
    </source>
</evidence>
<name>A0A0B1R8D8_9GAMM</name>